<name>A0A4V2SRU2_9RHOB</name>
<dbReference type="RefSeq" id="WP_132460164.1">
    <property type="nucleotide sequence ID" value="NZ_SLXP01000001.1"/>
</dbReference>
<feature type="transmembrane region" description="Helical" evidence="1">
    <location>
        <begin position="12"/>
        <end position="30"/>
    </location>
</feature>
<keyword evidence="1" id="KW-0812">Transmembrane</keyword>
<accession>A0A4V2SRU2</accession>
<dbReference type="PIRSF" id="PIRSF036389">
    <property type="entry name" value="IOR_B"/>
    <property type="match status" value="1"/>
</dbReference>
<sequence>MAGLGKIARRGFLIGAASVAGGFAVGVYSLRQPFVSPLADDLPPGVAALTPYVVIDAGGVTLITPRADMGQGATSIQAALIAEEMDVALDAVRTDPGPPAAAYYNAAIVPEGLPFAATDDGWLAERARDAGAMVAKAMGLQITGGSSTVPDAFDRLRRAGATARAMLVTAAARRLGVAESALRTEDGVVIAPDGTRLSYVELAPAAGRLLEPREVALKDPADWRYLGRPMQRIDIVAKSTGTQRYGIDEALPGMLYAAVRTNPLRGGGMAGYDASAAEAMRGVVRVVRLEDGVGVLADNTWRAFEAVKAIRIDWGPAPYPATTEALFDSIAGAFTEDARDSRLKDEGDIEAALEDGADVTAEYRVPFLAHAPLEPMTALAWFRNGQLEIRAGTQIPRFAEKTARELAGLPKDGVVLRALPMGGSFGRRLEDDYIAQAVRLAWAAEGRPVKLTWSREEDMTHDFPRPAAIARGRGRVSQGRVAALDLSIAAPSVSDSQMGRLGFNALGADTAIVAGAWDQPFAIPAYRVTGYRAPETVPISSWRSVGASANGFFHECLLDELIHAAGADPLAERLRLCSHAPSRAVLEAVGEMSGWGGALGPGRGRGLAYTLSFGVPCAEVVELTATDRGIRIDRVFVAAEVGRVLDPVNFENQVQGGVVWGLSHAIHGELTYADSRPEQENFDAYPMMRLPECPEITVRGLENGERIRGIGEPPVPPAAPALANAIFAATGQRIRELPLSKSVRFA</sequence>
<keyword evidence="1" id="KW-1133">Transmembrane helix</keyword>
<dbReference type="SUPFAM" id="SSF56003">
    <property type="entry name" value="Molybdenum cofactor-binding domain"/>
    <property type="match status" value="2"/>
</dbReference>
<evidence type="ECO:0000256" key="1">
    <source>
        <dbReference type="SAM" id="Phobius"/>
    </source>
</evidence>
<evidence type="ECO:0000259" key="2">
    <source>
        <dbReference type="SMART" id="SM01008"/>
    </source>
</evidence>
<dbReference type="PANTHER" id="PTHR47495:SF1">
    <property type="entry name" value="BLL3820 PROTEIN"/>
    <property type="match status" value="1"/>
</dbReference>
<reference evidence="3 4" key="1">
    <citation type="submission" date="2019-03" db="EMBL/GenBank/DDBJ databases">
        <title>Genomic Encyclopedia of Type Strains, Phase IV (KMG-IV): sequencing the most valuable type-strain genomes for metagenomic binning, comparative biology and taxonomic classification.</title>
        <authorList>
            <person name="Goeker M."/>
        </authorList>
    </citation>
    <scope>NUCLEOTIDE SEQUENCE [LARGE SCALE GENOMIC DNA]</scope>
    <source>
        <strain evidence="3 4">DSM 18063</strain>
    </source>
</reference>
<dbReference type="InterPro" id="IPR052516">
    <property type="entry name" value="N-heterocyclic_Hydroxylase"/>
</dbReference>
<dbReference type="InterPro" id="IPR046867">
    <property type="entry name" value="AldOxase/xan_DH_MoCoBD2"/>
</dbReference>
<dbReference type="SMART" id="SM01008">
    <property type="entry name" value="Ald_Xan_dh_C"/>
    <property type="match status" value="1"/>
</dbReference>
<dbReference type="Pfam" id="PF20256">
    <property type="entry name" value="MoCoBD_2"/>
    <property type="match status" value="1"/>
</dbReference>
<organism evidence="3 4">
    <name type="scientific">Rhodovulum marinum</name>
    <dbReference type="NCBI Taxonomy" id="320662"/>
    <lineage>
        <taxon>Bacteria</taxon>
        <taxon>Pseudomonadati</taxon>
        <taxon>Pseudomonadota</taxon>
        <taxon>Alphaproteobacteria</taxon>
        <taxon>Rhodobacterales</taxon>
        <taxon>Paracoccaceae</taxon>
        <taxon>Rhodovulum</taxon>
    </lineage>
</organism>
<evidence type="ECO:0000313" key="3">
    <source>
        <dbReference type="EMBL" id="TCP44006.1"/>
    </source>
</evidence>
<dbReference type="Pfam" id="PF02738">
    <property type="entry name" value="MoCoBD_1"/>
    <property type="match status" value="1"/>
</dbReference>
<proteinExistence type="predicted"/>
<dbReference type="OrthoDB" id="9767994at2"/>
<comment type="caution">
    <text evidence="3">The sequence shown here is derived from an EMBL/GenBank/DDBJ whole genome shotgun (WGS) entry which is preliminary data.</text>
</comment>
<dbReference type="Gene3D" id="3.30.365.10">
    <property type="entry name" value="Aldehyde oxidase/xanthine dehydrogenase, molybdopterin binding domain"/>
    <property type="match status" value="4"/>
</dbReference>
<feature type="domain" description="Aldehyde oxidase/xanthine dehydrogenase a/b hammerhead" evidence="2">
    <location>
        <begin position="240"/>
        <end position="318"/>
    </location>
</feature>
<dbReference type="PANTHER" id="PTHR47495">
    <property type="entry name" value="ALDEHYDE DEHYDROGENASE"/>
    <property type="match status" value="1"/>
</dbReference>
<dbReference type="EMBL" id="SLXP01000001">
    <property type="protein sequence ID" value="TCP44006.1"/>
    <property type="molecule type" value="Genomic_DNA"/>
</dbReference>
<dbReference type="InterPro" id="IPR000674">
    <property type="entry name" value="Ald_Oxase/Xan_DH_a/b"/>
</dbReference>
<keyword evidence="1" id="KW-0472">Membrane</keyword>
<dbReference type="Proteomes" id="UP000294835">
    <property type="component" value="Unassembled WGS sequence"/>
</dbReference>
<dbReference type="AlphaFoldDB" id="A0A4V2SRU2"/>
<protein>
    <submittedName>
        <fullName evidence="3">Isoquinoline 1-oxidoreductase beta subunit</fullName>
    </submittedName>
</protein>
<dbReference type="Gene3D" id="3.90.1170.50">
    <property type="entry name" value="Aldehyde oxidase/xanthine dehydrogenase, a/b hammerhead"/>
    <property type="match status" value="1"/>
</dbReference>
<dbReference type="InterPro" id="IPR008274">
    <property type="entry name" value="AldOxase/xan_DH_MoCoBD1"/>
</dbReference>
<dbReference type="InterPro" id="IPR037165">
    <property type="entry name" value="AldOxase/xan_DH_Mopterin-bd_sf"/>
</dbReference>
<gene>
    <name evidence="3" type="ORF">EV662_10191</name>
</gene>
<dbReference type="InterPro" id="IPR012368">
    <property type="entry name" value="OxRdtase_Mopterin-bd_su_IorB"/>
</dbReference>
<keyword evidence="4" id="KW-1185">Reference proteome</keyword>
<evidence type="ECO:0000313" key="4">
    <source>
        <dbReference type="Proteomes" id="UP000294835"/>
    </source>
</evidence>
<dbReference type="GO" id="GO:0016491">
    <property type="term" value="F:oxidoreductase activity"/>
    <property type="evidence" value="ECO:0007669"/>
    <property type="project" value="InterPro"/>
</dbReference>